<organism evidence="2 3">
    <name type="scientific">Orchesella cincta</name>
    <name type="common">Springtail</name>
    <name type="synonym">Podura cincta</name>
    <dbReference type="NCBI Taxonomy" id="48709"/>
    <lineage>
        <taxon>Eukaryota</taxon>
        <taxon>Metazoa</taxon>
        <taxon>Ecdysozoa</taxon>
        <taxon>Arthropoda</taxon>
        <taxon>Hexapoda</taxon>
        <taxon>Collembola</taxon>
        <taxon>Entomobryomorpha</taxon>
        <taxon>Entomobryoidea</taxon>
        <taxon>Orchesellidae</taxon>
        <taxon>Orchesellinae</taxon>
        <taxon>Orchesella</taxon>
    </lineage>
</organism>
<evidence type="ECO:0000313" key="3">
    <source>
        <dbReference type="Proteomes" id="UP000094527"/>
    </source>
</evidence>
<accession>A0A1D2M3L9</accession>
<name>A0A1D2M3L9_ORCCI</name>
<gene>
    <name evidence="2" type="ORF">Ocin01_19122</name>
</gene>
<reference evidence="2 3" key="1">
    <citation type="journal article" date="2016" name="Genome Biol. Evol.">
        <title>Gene Family Evolution Reflects Adaptation to Soil Environmental Stressors in the Genome of the Collembolan Orchesella cincta.</title>
        <authorList>
            <person name="Faddeeva-Vakhrusheva A."/>
            <person name="Derks M.F."/>
            <person name="Anvar S.Y."/>
            <person name="Agamennone V."/>
            <person name="Suring W."/>
            <person name="Smit S."/>
            <person name="van Straalen N.M."/>
            <person name="Roelofs D."/>
        </authorList>
    </citation>
    <scope>NUCLEOTIDE SEQUENCE [LARGE SCALE GENOMIC DNA]</scope>
    <source>
        <tissue evidence="2">Mixed pool</tissue>
    </source>
</reference>
<dbReference type="Proteomes" id="UP000094527">
    <property type="component" value="Unassembled WGS sequence"/>
</dbReference>
<evidence type="ECO:0000256" key="1">
    <source>
        <dbReference type="SAM" id="MobiDB-lite"/>
    </source>
</evidence>
<dbReference type="AlphaFoldDB" id="A0A1D2M3L9"/>
<dbReference type="OrthoDB" id="5986643at2759"/>
<dbReference type="PANTHER" id="PTHR47331:SF1">
    <property type="entry name" value="GAG-LIKE PROTEIN"/>
    <property type="match status" value="1"/>
</dbReference>
<feature type="compositionally biased region" description="Low complexity" evidence="1">
    <location>
        <begin position="113"/>
        <end position="123"/>
    </location>
</feature>
<sequence length="151" mass="16901">MFIKIRARRMEASYPITTAANSNQKSSYRSCASHFLSRRDKKTEGRKRNPIQQPAYQTLPYIDGDGVLRVTGRLNNSPIPSNIKHPIVLPKSHPLTMLIIEDCHQRHFMVDQPSCSPPSGRSGSSEHEIASASSPGNVYVAEKLKLKQCRS</sequence>
<protein>
    <submittedName>
        <fullName evidence="2">Uncharacterized protein</fullName>
    </submittedName>
</protein>
<evidence type="ECO:0000313" key="2">
    <source>
        <dbReference type="EMBL" id="ODM87559.1"/>
    </source>
</evidence>
<keyword evidence="3" id="KW-1185">Reference proteome</keyword>
<feature type="region of interest" description="Disordered" evidence="1">
    <location>
        <begin position="111"/>
        <end position="134"/>
    </location>
</feature>
<dbReference type="EMBL" id="LJIJ01005070">
    <property type="protein sequence ID" value="ODM87559.1"/>
    <property type="molecule type" value="Genomic_DNA"/>
</dbReference>
<comment type="caution">
    <text evidence="2">The sequence shown here is derived from an EMBL/GenBank/DDBJ whole genome shotgun (WGS) entry which is preliminary data.</text>
</comment>
<dbReference type="PANTHER" id="PTHR47331">
    <property type="entry name" value="PHD-TYPE DOMAIN-CONTAINING PROTEIN"/>
    <property type="match status" value="1"/>
</dbReference>
<proteinExistence type="predicted"/>